<dbReference type="GeneID" id="70290898"/>
<dbReference type="PANTHER" id="PTHR45626">
    <property type="entry name" value="TRANSCRIPTION TERMINATION FACTOR 2-RELATED"/>
    <property type="match status" value="1"/>
</dbReference>
<feature type="compositionally biased region" description="Polar residues" evidence="4">
    <location>
        <begin position="1102"/>
        <end position="1113"/>
    </location>
</feature>
<feature type="compositionally biased region" description="Polar residues" evidence="4">
    <location>
        <begin position="128"/>
        <end position="138"/>
    </location>
</feature>
<dbReference type="CDD" id="cd18793">
    <property type="entry name" value="SF2_C_SNF"/>
    <property type="match status" value="1"/>
</dbReference>
<feature type="compositionally biased region" description="Basic and acidic residues" evidence="4">
    <location>
        <begin position="1081"/>
        <end position="1094"/>
    </location>
</feature>
<feature type="region of interest" description="Disordered" evidence="4">
    <location>
        <begin position="342"/>
        <end position="363"/>
    </location>
</feature>
<dbReference type="OrthoDB" id="2801544at2759"/>
<dbReference type="InterPro" id="IPR027417">
    <property type="entry name" value="P-loop_NTPase"/>
</dbReference>
<feature type="region of interest" description="Disordered" evidence="4">
    <location>
        <begin position="127"/>
        <end position="154"/>
    </location>
</feature>
<comment type="caution">
    <text evidence="6">The sequence shown here is derived from an EMBL/GenBank/DDBJ whole genome shotgun (WGS) entry which is preliminary data.</text>
</comment>
<dbReference type="RefSeq" id="XP_046113572.1">
    <property type="nucleotide sequence ID" value="XM_046259995.1"/>
</dbReference>
<evidence type="ECO:0000256" key="1">
    <source>
        <dbReference type="ARBA" id="ARBA00022741"/>
    </source>
</evidence>
<name>A0A9P7ZDV9_9HYPO</name>
<keyword evidence="1" id="KW-0547">Nucleotide-binding</keyword>
<proteinExistence type="predicted"/>
<dbReference type="InterPro" id="IPR014001">
    <property type="entry name" value="Helicase_ATP-bd"/>
</dbReference>
<reference evidence="6" key="1">
    <citation type="journal article" date="2021" name="IMA Fungus">
        <title>Genomic characterization of three marine fungi, including Emericellopsis atlantica sp. nov. with signatures of a generalist lifestyle and marine biomass degradation.</title>
        <authorList>
            <person name="Hagestad O.C."/>
            <person name="Hou L."/>
            <person name="Andersen J.H."/>
            <person name="Hansen E.H."/>
            <person name="Altermark B."/>
            <person name="Li C."/>
            <person name="Kuhnert E."/>
            <person name="Cox R.J."/>
            <person name="Crous P.W."/>
            <person name="Spatafora J.W."/>
            <person name="Lail K."/>
            <person name="Amirebrahimi M."/>
            <person name="Lipzen A."/>
            <person name="Pangilinan J."/>
            <person name="Andreopoulos W."/>
            <person name="Hayes R.D."/>
            <person name="Ng V."/>
            <person name="Grigoriev I.V."/>
            <person name="Jackson S.A."/>
            <person name="Sutton T.D.S."/>
            <person name="Dobson A.D.W."/>
            <person name="Rama T."/>
        </authorList>
    </citation>
    <scope>NUCLEOTIDE SEQUENCE</scope>
    <source>
        <strain evidence="6">TS7</strain>
    </source>
</reference>
<dbReference type="SMART" id="SM00487">
    <property type="entry name" value="DEXDc"/>
    <property type="match status" value="1"/>
</dbReference>
<dbReference type="InterPro" id="IPR000330">
    <property type="entry name" value="SNF2_N"/>
</dbReference>
<dbReference type="InterPro" id="IPR049730">
    <property type="entry name" value="SNF2/RAD54-like_C"/>
</dbReference>
<dbReference type="InterPro" id="IPR050628">
    <property type="entry name" value="SNF2_RAD54_helicase_TF"/>
</dbReference>
<protein>
    <submittedName>
        <fullName evidence="6">P-loop containing nucleoside triphosphate hydrolase protein</fullName>
    </submittedName>
</protein>
<sequence>MSDLSPSAYLPIGTLHVDKENSNLSPELLVSPLFKSWSFFVHPRDEPPITKDDDILKAEAQRRLLTTDTLKPCKTLFSNRWIRLEYKICDTRCTVRVYCLPDDVHRAHLDRSSLSHRQARQSIIARLDTSNDSWNGHQSPGIPEPLDPEPGREPPSLLHLFNTIPSPTPKAQDISDPTSREAMGSVLSSQVDGLTSELYPYQRRSAALMLQRESSPGYNVDPRLQMHTDIQGKPWYNDSGGGTILSEPRYYEGVPGGILAEEMGSGKTIICLAVVLASRVVATKIPDMYGVAPAPRRQKGTSLLDMAASTVTRHGVPWRPYFDEQAFGQCVEALRRNPGYYLKPAPEPRRMSRHRREDGSTPPPTKIYLSDATLILVPRNLVAQWTQMIRKHTEGLIVHVVAKTDPLPSLQMLLNCDLVLFSHSRFEEEYRRGNITDGLLGQIHFKRCMIDEGHKLGNSWLGRRGDLASGLSNMIFDYRWVVTGTPSQGLYGVDHSGADEKPSHPSAQMERRDLTHIGMMVSSFLGARPWANTQHEVGDTLAVWDNYVMLPRHKKGCHGRWDTLKSTLDSLIVRHRLGDVVDKLPAVQENVVYLEGSYQDRLSLHIFSMMIISNAVQSQRTDQDYFFHPRQRSSLILIVSNLKQASFFGGSFFNSLEIEKAVETAEEFLRKGEVEISAQDDALLRDAIRFGHLAVSNSLRRLSNQFHEMPVQVENFPAGAGHAWALGDDDVYGTKDGARNDSICTSASLLLHLQKLIHKTLGEPDKFNALLNGGLVQAGAAEKAKMLQAQSPDRASKPSNKQSKSLAGNVRLGGDNAHKARSHGINGIDPVESASDEVSMRPLEKVRITATASAKMSYLLDQLAIHQEDEKILVFYENDNVAWYLASILDVMQIQYLIYARTLSTDRKAQYVKTFDYNPAFRILLMDITQAAFGLDMQAASRIYFINPVLNPQVEAQAIGRARRVGQQRPVTVETLVLKGSIDEVILERKQHMTQAEHRQAKSILDIRPIYNWIKNAKISELPEVDAEEVSQMAPLQYAHHVFGRGFGRATHPDDDLVLSSPTGSKKMDFAPQGVTNGTKRSREDGPVRSEPKGIRFAIRSTVPTATDLNENTDGVEEDESQRPARRVRFG</sequence>
<dbReference type="PROSITE" id="PS51194">
    <property type="entry name" value="HELICASE_CTER"/>
    <property type="match status" value="1"/>
</dbReference>
<dbReference type="Proteomes" id="UP000887229">
    <property type="component" value="Unassembled WGS sequence"/>
</dbReference>
<dbReference type="Pfam" id="PF00176">
    <property type="entry name" value="SNF2-rel_dom"/>
    <property type="match status" value="1"/>
</dbReference>
<evidence type="ECO:0000313" key="7">
    <source>
        <dbReference type="Proteomes" id="UP000887229"/>
    </source>
</evidence>
<evidence type="ECO:0000256" key="3">
    <source>
        <dbReference type="ARBA" id="ARBA00022840"/>
    </source>
</evidence>
<evidence type="ECO:0000259" key="5">
    <source>
        <dbReference type="PROSITE" id="PS51194"/>
    </source>
</evidence>
<keyword evidence="2 6" id="KW-0378">Hydrolase</keyword>
<feature type="domain" description="Helicase C-terminal" evidence="5">
    <location>
        <begin position="859"/>
        <end position="1018"/>
    </location>
</feature>
<keyword evidence="7" id="KW-1185">Reference proteome</keyword>
<dbReference type="InterPro" id="IPR001650">
    <property type="entry name" value="Helicase_C-like"/>
</dbReference>
<dbReference type="PANTHER" id="PTHR45626:SF51">
    <property type="entry name" value="SNF2-RELATED DOMAIN-CONTAINING PROTEIN"/>
    <property type="match status" value="1"/>
</dbReference>
<feature type="compositionally biased region" description="Polar residues" evidence="4">
    <location>
        <begin position="788"/>
        <end position="806"/>
    </location>
</feature>
<dbReference type="Pfam" id="PF00271">
    <property type="entry name" value="Helicase_C"/>
    <property type="match status" value="1"/>
</dbReference>
<dbReference type="SUPFAM" id="SSF52540">
    <property type="entry name" value="P-loop containing nucleoside triphosphate hydrolases"/>
    <property type="match status" value="2"/>
</dbReference>
<evidence type="ECO:0000256" key="2">
    <source>
        <dbReference type="ARBA" id="ARBA00022801"/>
    </source>
</evidence>
<dbReference type="GO" id="GO:0005524">
    <property type="term" value="F:ATP binding"/>
    <property type="evidence" value="ECO:0007669"/>
    <property type="project" value="UniProtKB-KW"/>
</dbReference>
<dbReference type="GO" id="GO:0016787">
    <property type="term" value="F:hydrolase activity"/>
    <property type="evidence" value="ECO:0007669"/>
    <property type="project" value="UniProtKB-KW"/>
</dbReference>
<organism evidence="6 7">
    <name type="scientific">Emericellopsis atlantica</name>
    <dbReference type="NCBI Taxonomy" id="2614577"/>
    <lineage>
        <taxon>Eukaryota</taxon>
        <taxon>Fungi</taxon>
        <taxon>Dikarya</taxon>
        <taxon>Ascomycota</taxon>
        <taxon>Pezizomycotina</taxon>
        <taxon>Sordariomycetes</taxon>
        <taxon>Hypocreomycetidae</taxon>
        <taxon>Hypocreales</taxon>
        <taxon>Bionectriaceae</taxon>
        <taxon>Emericellopsis</taxon>
    </lineage>
</organism>
<evidence type="ECO:0000256" key="4">
    <source>
        <dbReference type="SAM" id="MobiDB-lite"/>
    </source>
</evidence>
<gene>
    <name evidence="6" type="ORF">F5Z01DRAFT_471361</name>
</gene>
<keyword evidence="3" id="KW-0067">ATP-binding</keyword>
<feature type="compositionally biased region" description="Basic and acidic residues" evidence="4">
    <location>
        <begin position="346"/>
        <end position="359"/>
    </location>
</feature>
<accession>A0A9P7ZDV9</accession>
<dbReference type="GO" id="GO:0008094">
    <property type="term" value="F:ATP-dependent activity, acting on DNA"/>
    <property type="evidence" value="ECO:0007669"/>
    <property type="project" value="TreeGrafter"/>
</dbReference>
<feature type="region of interest" description="Disordered" evidence="4">
    <location>
        <begin position="784"/>
        <end position="813"/>
    </location>
</feature>
<dbReference type="GO" id="GO:0005634">
    <property type="term" value="C:nucleus"/>
    <property type="evidence" value="ECO:0007669"/>
    <property type="project" value="TreeGrafter"/>
</dbReference>
<dbReference type="Gene3D" id="3.40.50.300">
    <property type="entry name" value="P-loop containing nucleotide triphosphate hydrolases"/>
    <property type="match status" value="2"/>
</dbReference>
<dbReference type="GO" id="GO:0006281">
    <property type="term" value="P:DNA repair"/>
    <property type="evidence" value="ECO:0007669"/>
    <property type="project" value="TreeGrafter"/>
</dbReference>
<dbReference type="AlphaFoldDB" id="A0A9P7ZDV9"/>
<feature type="region of interest" description="Disordered" evidence="4">
    <location>
        <begin position="1059"/>
        <end position="1131"/>
    </location>
</feature>
<evidence type="ECO:0000313" key="6">
    <source>
        <dbReference type="EMBL" id="KAG9249648.1"/>
    </source>
</evidence>
<dbReference type="EMBL" id="MU251295">
    <property type="protein sequence ID" value="KAG9249648.1"/>
    <property type="molecule type" value="Genomic_DNA"/>
</dbReference>